<feature type="transmembrane region" description="Helical" evidence="2">
    <location>
        <begin position="406"/>
        <end position="426"/>
    </location>
</feature>
<keyword evidence="5" id="KW-1185">Reference proteome</keyword>
<keyword evidence="2" id="KW-1133">Transmembrane helix</keyword>
<dbReference type="eggNOG" id="KOG3700">
    <property type="taxonomic scope" value="Eukaryota"/>
</dbReference>
<sequence>MNTECLTDMAEVANGISSQKVWALKMIDSWGFIPSGIFTGETFDLGNFDECLSIARVTEANRKIRGKYCFLIAKSIKIATCFPVSCFADDMTPLLNNIIQNKLNTNISIKISETSCQTNDREPWNVLTVFTIVILSVLSIIATLATLYDYFFCEDQSGIPIIVKSFSARANSRVLFRIVDNKSNPNVIECLHGIRCMSLIWVIFSHEFIFATTSPNLNMADLLKWAQKPLASFVLDGYFSVDSFFVLGGLLVSMIVLRTMEKSKGKLNPFMMYLHRIIRILPVVAMAILIYMTMMPVVSGGPMFKGGYHGTHFCARNWYWTLLFVQNYAVLNICLDHTWYLAVDMQLYIISPILLIAIYKWGKKAAAGICVLIVLLSGCLFATQMVNNYSLLIRNDDDDGVANKKLYLATHNHAAPWLIGFLFGYFLHLNRGKKFELSKLTVWSGWILSLAMLFTSIFALYPAGKFDSPPISVLAESCYYTLTRLAWPLAICWIIFACTQGYGGLANSFLSSPLWQPFSRLSYSMYVWHMLVQEVNSRNVRTTTYFSAYQMMLRFWRDFGNTLLMSYVLYLIIEAPLSGFDSLLRRRRESPPPSNLKLIADQSEETENQKPEIENLAVTQNRMNS</sequence>
<organism evidence="4 5">
    <name type="scientific">Drosophila ananassae</name>
    <name type="common">Fruit fly</name>
    <dbReference type="NCBI Taxonomy" id="7217"/>
    <lineage>
        <taxon>Eukaryota</taxon>
        <taxon>Metazoa</taxon>
        <taxon>Ecdysozoa</taxon>
        <taxon>Arthropoda</taxon>
        <taxon>Hexapoda</taxon>
        <taxon>Insecta</taxon>
        <taxon>Pterygota</taxon>
        <taxon>Neoptera</taxon>
        <taxon>Endopterygota</taxon>
        <taxon>Diptera</taxon>
        <taxon>Brachycera</taxon>
        <taxon>Muscomorpha</taxon>
        <taxon>Ephydroidea</taxon>
        <taxon>Drosophilidae</taxon>
        <taxon>Drosophila</taxon>
        <taxon>Sophophora</taxon>
    </lineage>
</organism>
<dbReference type="KEGG" id="dan:6501525"/>
<dbReference type="GeneID" id="6501525"/>
<feature type="transmembrane region" description="Helical" evidence="2">
    <location>
        <begin position="277"/>
        <end position="298"/>
    </location>
</feature>
<keyword evidence="4" id="KW-0012">Acyltransferase</keyword>
<dbReference type="InterPro" id="IPR002656">
    <property type="entry name" value="Acyl_transf_3_dom"/>
</dbReference>
<feature type="transmembrane region" description="Helical" evidence="2">
    <location>
        <begin position="340"/>
        <end position="359"/>
    </location>
</feature>
<dbReference type="Pfam" id="PF01757">
    <property type="entry name" value="Acyl_transf_3"/>
    <property type="match status" value="1"/>
</dbReference>
<feature type="transmembrane region" description="Helical" evidence="2">
    <location>
        <begin position="365"/>
        <end position="386"/>
    </location>
</feature>
<dbReference type="Pfam" id="PF20146">
    <property type="entry name" value="NRF"/>
    <property type="match status" value="1"/>
</dbReference>
<dbReference type="InterPro" id="IPR052728">
    <property type="entry name" value="O2_lipid_transport_reg"/>
</dbReference>
<evidence type="ECO:0000313" key="4">
    <source>
        <dbReference type="EMBL" id="KPU80571.1"/>
    </source>
</evidence>
<evidence type="ECO:0000256" key="2">
    <source>
        <dbReference type="SAM" id="Phobius"/>
    </source>
</evidence>
<evidence type="ECO:0000256" key="1">
    <source>
        <dbReference type="SAM" id="MobiDB-lite"/>
    </source>
</evidence>
<feature type="domain" description="Nose resistant-to-fluoxetine protein N-terminal" evidence="3">
    <location>
        <begin position="2"/>
        <end position="118"/>
    </location>
</feature>
<feature type="transmembrane region" description="Helical" evidence="2">
    <location>
        <begin position="124"/>
        <end position="148"/>
    </location>
</feature>
<dbReference type="InterPro" id="IPR006621">
    <property type="entry name" value="Nose-resist-to-fluoxetine_N"/>
</dbReference>
<feature type="transmembrane region" description="Helical" evidence="2">
    <location>
        <begin position="446"/>
        <end position="464"/>
    </location>
</feature>
<keyword evidence="2" id="KW-0812">Transmembrane</keyword>
<dbReference type="EMBL" id="CH902617">
    <property type="protein sequence ID" value="KPU80571.1"/>
    <property type="molecule type" value="Genomic_DNA"/>
</dbReference>
<dbReference type="PANTHER" id="PTHR11161">
    <property type="entry name" value="O-ACYLTRANSFERASE"/>
    <property type="match status" value="1"/>
</dbReference>
<dbReference type="Proteomes" id="UP000007801">
    <property type="component" value="Unassembled WGS sequence"/>
</dbReference>
<dbReference type="PANTHER" id="PTHR11161:SF0">
    <property type="entry name" value="O-ACYLTRANSFERASE LIKE PROTEIN"/>
    <property type="match status" value="1"/>
</dbReference>
<feature type="region of interest" description="Disordered" evidence="1">
    <location>
        <begin position="588"/>
        <end position="625"/>
    </location>
</feature>
<reference evidence="4 5" key="1">
    <citation type="journal article" date="2007" name="Nature">
        <title>Evolution of genes and genomes on the Drosophila phylogeny.</title>
        <authorList>
            <consortium name="Drosophila 12 Genomes Consortium"/>
            <person name="Clark A.G."/>
            <person name="Eisen M.B."/>
            <person name="Smith D.R."/>
            <person name="Bergman C.M."/>
            <person name="Oliver B."/>
            <person name="Markow T.A."/>
            <person name="Kaufman T.C."/>
            <person name="Kellis M."/>
            <person name="Gelbart W."/>
            <person name="Iyer V.N."/>
            <person name="Pollard D.A."/>
            <person name="Sackton T.B."/>
            <person name="Larracuente A.M."/>
            <person name="Singh N.D."/>
            <person name="Abad J.P."/>
            <person name="Abt D.N."/>
            <person name="Adryan B."/>
            <person name="Aguade M."/>
            <person name="Akashi H."/>
            <person name="Anderson W.W."/>
            <person name="Aquadro C.F."/>
            <person name="Ardell D.H."/>
            <person name="Arguello R."/>
            <person name="Artieri C.G."/>
            <person name="Barbash D.A."/>
            <person name="Barker D."/>
            <person name="Barsanti P."/>
            <person name="Batterham P."/>
            <person name="Batzoglou S."/>
            <person name="Begun D."/>
            <person name="Bhutkar A."/>
            <person name="Blanco E."/>
            <person name="Bosak S.A."/>
            <person name="Bradley R.K."/>
            <person name="Brand A.D."/>
            <person name="Brent M.R."/>
            <person name="Brooks A.N."/>
            <person name="Brown R.H."/>
            <person name="Butlin R.K."/>
            <person name="Caggese C."/>
            <person name="Calvi B.R."/>
            <person name="Bernardo de Carvalho A."/>
            <person name="Caspi A."/>
            <person name="Castrezana S."/>
            <person name="Celniker S.E."/>
            <person name="Chang J.L."/>
            <person name="Chapple C."/>
            <person name="Chatterji S."/>
            <person name="Chinwalla A."/>
            <person name="Civetta A."/>
            <person name="Clifton S.W."/>
            <person name="Comeron J.M."/>
            <person name="Costello J.C."/>
            <person name="Coyne J.A."/>
            <person name="Daub J."/>
            <person name="David R.G."/>
            <person name="Delcher A.L."/>
            <person name="Delehaunty K."/>
            <person name="Do C.B."/>
            <person name="Ebling H."/>
            <person name="Edwards K."/>
            <person name="Eickbush T."/>
            <person name="Evans J.D."/>
            <person name="Filipski A."/>
            <person name="Findeiss S."/>
            <person name="Freyhult E."/>
            <person name="Fulton L."/>
            <person name="Fulton R."/>
            <person name="Garcia A.C."/>
            <person name="Gardiner A."/>
            <person name="Garfield D.A."/>
            <person name="Garvin B.E."/>
            <person name="Gibson G."/>
            <person name="Gilbert D."/>
            <person name="Gnerre S."/>
            <person name="Godfrey J."/>
            <person name="Good R."/>
            <person name="Gotea V."/>
            <person name="Gravely B."/>
            <person name="Greenberg A.J."/>
            <person name="Griffiths-Jones S."/>
            <person name="Gross S."/>
            <person name="Guigo R."/>
            <person name="Gustafson E.A."/>
            <person name="Haerty W."/>
            <person name="Hahn M.W."/>
            <person name="Halligan D.L."/>
            <person name="Halpern A.L."/>
            <person name="Halter G.M."/>
            <person name="Han M.V."/>
            <person name="Heger A."/>
            <person name="Hillier L."/>
            <person name="Hinrichs A.S."/>
            <person name="Holmes I."/>
            <person name="Hoskins R.A."/>
            <person name="Hubisz M.J."/>
            <person name="Hultmark D."/>
            <person name="Huntley M.A."/>
            <person name="Jaffe D.B."/>
            <person name="Jagadeeshan S."/>
            <person name="Jeck W.R."/>
            <person name="Johnson J."/>
            <person name="Jones C.D."/>
            <person name="Jordan W.C."/>
            <person name="Karpen G.H."/>
            <person name="Kataoka E."/>
            <person name="Keightley P.D."/>
            <person name="Kheradpour P."/>
            <person name="Kirkness E.F."/>
            <person name="Koerich L.B."/>
            <person name="Kristiansen K."/>
            <person name="Kudrna D."/>
            <person name="Kulathinal R.J."/>
            <person name="Kumar S."/>
            <person name="Kwok R."/>
            <person name="Lander E."/>
            <person name="Langley C.H."/>
            <person name="Lapoint R."/>
            <person name="Lazzaro B.P."/>
            <person name="Lee S.J."/>
            <person name="Levesque L."/>
            <person name="Li R."/>
            <person name="Lin C.F."/>
            <person name="Lin M.F."/>
            <person name="Lindblad-Toh K."/>
            <person name="Llopart A."/>
            <person name="Long M."/>
            <person name="Low L."/>
            <person name="Lozovsky E."/>
            <person name="Lu J."/>
            <person name="Luo M."/>
            <person name="Machado C.A."/>
            <person name="Makalowski W."/>
            <person name="Marzo M."/>
            <person name="Matsuda M."/>
            <person name="Matzkin L."/>
            <person name="McAllister B."/>
            <person name="McBride C.S."/>
            <person name="McKernan B."/>
            <person name="McKernan K."/>
            <person name="Mendez-Lago M."/>
            <person name="Minx P."/>
            <person name="Mollenhauer M.U."/>
            <person name="Montooth K."/>
            <person name="Mount S.M."/>
            <person name="Mu X."/>
            <person name="Myers E."/>
            <person name="Negre B."/>
            <person name="Newfeld S."/>
            <person name="Nielsen R."/>
            <person name="Noor M.A."/>
            <person name="O'Grady P."/>
            <person name="Pachter L."/>
            <person name="Papaceit M."/>
            <person name="Parisi M.J."/>
            <person name="Parisi M."/>
            <person name="Parts L."/>
            <person name="Pedersen J.S."/>
            <person name="Pesole G."/>
            <person name="Phillippy A.M."/>
            <person name="Ponting C.P."/>
            <person name="Pop M."/>
            <person name="Porcelli D."/>
            <person name="Powell J.R."/>
            <person name="Prohaska S."/>
            <person name="Pruitt K."/>
            <person name="Puig M."/>
            <person name="Quesneville H."/>
            <person name="Ram K.R."/>
            <person name="Rand D."/>
            <person name="Rasmussen M.D."/>
            <person name="Reed L.K."/>
            <person name="Reenan R."/>
            <person name="Reily A."/>
            <person name="Remington K.A."/>
            <person name="Rieger T.T."/>
            <person name="Ritchie M.G."/>
            <person name="Robin C."/>
            <person name="Rogers Y.H."/>
            <person name="Rohde C."/>
            <person name="Rozas J."/>
            <person name="Rubenfield M.J."/>
            <person name="Ruiz A."/>
            <person name="Russo S."/>
            <person name="Salzberg S.L."/>
            <person name="Sanchez-Gracia A."/>
            <person name="Saranga D.J."/>
            <person name="Sato H."/>
            <person name="Schaeffer S.W."/>
            <person name="Schatz M.C."/>
            <person name="Schlenke T."/>
            <person name="Schwartz R."/>
            <person name="Segarra C."/>
            <person name="Singh R.S."/>
            <person name="Sirot L."/>
            <person name="Sirota M."/>
            <person name="Sisneros N.B."/>
            <person name="Smith C.D."/>
            <person name="Smith T.F."/>
            <person name="Spieth J."/>
            <person name="Stage D.E."/>
            <person name="Stark A."/>
            <person name="Stephan W."/>
            <person name="Strausberg R.L."/>
            <person name="Strempel S."/>
            <person name="Sturgill D."/>
            <person name="Sutton G."/>
            <person name="Sutton G.G."/>
            <person name="Tao W."/>
            <person name="Teichmann S."/>
            <person name="Tobari Y.N."/>
            <person name="Tomimura Y."/>
            <person name="Tsolas J.M."/>
            <person name="Valente V.L."/>
            <person name="Venter E."/>
            <person name="Venter J.C."/>
            <person name="Vicario S."/>
            <person name="Vieira F.G."/>
            <person name="Vilella A.J."/>
            <person name="Villasante A."/>
            <person name="Walenz B."/>
            <person name="Wang J."/>
            <person name="Wasserman M."/>
            <person name="Watts T."/>
            <person name="Wilson D."/>
            <person name="Wilson R.K."/>
            <person name="Wing R.A."/>
            <person name="Wolfner M.F."/>
            <person name="Wong A."/>
            <person name="Wong G.K."/>
            <person name="Wu C.I."/>
            <person name="Wu G."/>
            <person name="Yamamoto D."/>
            <person name="Yang H.P."/>
            <person name="Yang S.P."/>
            <person name="Yorke J.A."/>
            <person name="Yoshida K."/>
            <person name="Zdobnov E."/>
            <person name="Zhang P."/>
            <person name="Zhang Y."/>
            <person name="Zimin A.V."/>
            <person name="Baldwin J."/>
            <person name="Abdouelleil A."/>
            <person name="Abdulkadir J."/>
            <person name="Abebe A."/>
            <person name="Abera B."/>
            <person name="Abreu J."/>
            <person name="Acer S.C."/>
            <person name="Aftuck L."/>
            <person name="Alexander A."/>
            <person name="An P."/>
            <person name="Anderson E."/>
            <person name="Anderson S."/>
            <person name="Arachi H."/>
            <person name="Azer M."/>
            <person name="Bachantsang P."/>
            <person name="Barry A."/>
            <person name="Bayul T."/>
            <person name="Berlin A."/>
            <person name="Bessette D."/>
            <person name="Bloom T."/>
            <person name="Blye J."/>
            <person name="Boguslavskiy L."/>
            <person name="Bonnet C."/>
            <person name="Boukhgalter B."/>
            <person name="Bourzgui I."/>
            <person name="Brown A."/>
            <person name="Cahill P."/>
            <person name="Channer S."/>
            <person name="Cheshatsang Y."/>
            <person name="Chuda L."/>
            <person name="Citroen M."/>
            <person name="Collymore A."/>
            <person name="Cooke P."/>
            <person name="Costello M."/>
            <person name="D'Aco K."/>
            <person name="Daza R."/>
            <person name="De Haan G."/>
            <person name="DeGray S."/>
            <person name="DeMaso C."/>
            <person name="Dhargay N."/>
            <person name="Dooley K."/>
            <person name="Dooley E."/>
            <person name="Doricent M."/>
            <person name="Dorje P."/>
            <person name="Dorjee K."/>
            <person name="Dupes A."/>
            <person name="Elong R."/>
            <person name="Falk J."/>
            <person name="Farina A."/>
            <person name="Faro S."/>
            <person name="Ferguson D."/>
            <person name="Fisher S."/>
            <person name="Foley C.D."/>
            <person name="Franke A."/>
            <person name="Friedrich D."/>
            <person name="Gadbois L."/>
            <person name="Gearin G."/>
            <person name="Gearin C.R."/>
            <person name="Giannoukos G."/>
            <person name="Goode T."/>
            <person name="Graham J."/>
            <person name="Grandbois E."/>
            <person name="Grewal S."/>
            <person name="Gyaltsen K."/>
            <person name="Hafez N."/>
            <person name="Hagos B."/>
            <person name="Hall J."/>
            <person name="Henson C."/>
            <person name="Hollinger A."/>
            <person name="Honan T."/>
            <person name="Huard M.D."/>
            <person name="Hughes L."/>
            <person name="Hurhula B."/>
            <person name="Husby M.E."/>
            <person name="Kamat A."/>
            <person name="Kanga B."/>
            <person name="Kashin S."/>
            <person name="Khazanovich D."/>
            <person name="Kisner P."/>
            <person name="Lance K."/>
            <person name="Lara M."/>
            <person name="Lee W."/>
            <person name="Lennon N."/>
            <person name="Letendre F."/>
            <person name="LeVine R."/>
            <person name="Lipovsky A."/>
            <person name="Liu X."/>
            <person name="Liu J."/>
            <person name="Liu S."/>
            <person name="Lokyitsang T."/>
            <person name="Lokyitsang Y."/>
            <person name="Lubonja R."/>
            <person name="Lui A."/>
            <person name="MacDonald P."/>
            <person name="Magnisalis V."/>
            <person name="Maru K."/>
            <person name="Matthews C."/>
            <person name="McCusker W."/>
            <person name="McDonough S."/>
            <person name="Mehta T."/>
            <person name="Meldrim J."/>
            <person name="Meneus L."/>
            <person name="Mihai O."/>
            <person name="Mihalev A."/>
            <person name="Mihova T."/>
            <person name="Mittelman R."/>
            <person name="Mlenga V."/>
            <person name="Montmayeur A."/>
            <person name="Mulrain L."/>
            <person name="Navidi A."/>
            <person name="Naylor J."/>
            <person name="Negash T."/>
            <person name="Nguyen T."/>
            <person name="Nguyen N."/>
            <person name="Nicol R."/>
            <person name="Norbu C."/>
            <person name="Norbu N."/>
            <person name="Novod N."/>
            <person name="O'Neill B."/>
            <person name="Osman S."/>
            <person name="Markiewicz E."/>
            <person name="Oyono O.L."/>
            <person name="Patti C."/>
            <person name="Phunkhang P."/>
            <person name="Pierre F."/>
            <person name="Priest M."/>
            <person name="Raghuraman S."/>
            <person name="Rege F."/>
            <person name="Reyes R."/>
            <person name="Rise C."/>
            <person name="Rogov P."/>
            <person name="Ross K."/>
            <person name="Ryan E."/>
            <person name="Settipalli S."/>
            <person name="Shea T."/>
            <person name="Sherpa N."/>
            <person name="Shi L."/>
            <person name="Shih D."/>
            <person name="Sparrow T."/>
            <person name="Spaulding J."/>
            <person name="Stalker J."/>
            <person name="Stange-Thomann N."/>
            <person name="Stavropoulos S."/>
            <person name="Stone C."/>
            <person name="Strader C."/>
            <person name="Tesfaye S."/>
            <person name="Thomson T."/>
            <person name="Thoulutsang Y."/>
            <person name="Thoulutsang D."/>
            <person name="Topham K."/>
            <person name="Topping I."/>
            <person name="Tsamla T."/>
            <person name="Vassiliev H."/>
            <person name="Vo A."/>
            <person name="Wangchuk T."/>
            <person name="Wangdi T."/>
            <person name="Weiand M."/>
            <person name="Wilkinson J."/>
            <person name="Wilson A."/>
            <person name="Yadav S."/>
            <person name="Young G."/>
            <person name="Yu Q."/>
            <person name="Zembek L."/>
            <person name="Zhong D."/>
            <person name="Zimmer A."/>
            <person name="Zwirko Z."/>
            <person name="Jaffe D.B."/>
            <person name="Alvarez P."/>
            <person name="Brockman W."/>
            <person name="Butler J."/>
            <person name="Chin C."/>
            <person name="Gnerre S."/>
            <person name="Grabherr M."/>
            <person name="Kleber M."/>
            <person name="Mauceli E."/>
            <person name="MacCallum I."/>
        </authorList>
    </citation>
    <scope>NUCLEOTIDE SEQUENCE [LARGE SCALE GENOMIC DNA]</scope>
    <source>
        <strain evidence="5">Tucson 14024-0371.13</strain>
    </source>
</reference>
<evidence type="ECO:0000313" key="5">
    <source>
        <dbReference type="Proteomes" id="UP000007801"/>
    </source>
</evidence>
<name>A0A0P8Y042_DROAN</name>
<dbReference type="GO" id="GO:0016747">
    <property type="term" value="F:acyltransferase activity, transferring groups other than amino-acyl groups"/>
    <property type="evidence" value="ECO:0007669"/>
    <property type="project" value="InterPro"/>
</dbReference>
<dbReference type="SMART" id="SM00703">
    <property type="entry name" value="NRF"/>
    <property type="match status" value="1"/>
</dbReference>
<dbReference type="AlphaFoldDB" id="A0A0P8Y042"/>
<evidence type="ECO:0000259" key="3">
    <source>
        <dbReference type="SMART" id="SM00703"/>
    </source>
</evidence>
<accession>A0A0P8Y042</accession>
<dbReference type="EC" id="2.3.1.-" evidence="4"/>
<dbReference type="OrthoDB" id="118951at2759"/>
<feature type="transmembrane region" description="Helical" evidence="2">
    <location>
        <begin position="559"/>
        <end position="580"/>
    </location>
</feature>
<feature type="transmembrane region" description="Helical" evidence="2">
    <location>
        <begin position="485"/>
        <end position="505"/>
    </location>
</feature>
<gene>
    <name evidence="4" type="primary">Dana\GF18755</name>
    <name evidence="4" type="synonym">dana_GLEANR_20012</name>
    <name evidence="4" type="ORF">GF18755</name>
</gene>
<protein>
    <submittedName>
        <fullName evidence="4">Uncharacterized protein, isoform B</fullName>
        <ecNumber evidence="4">2.3.1.-</ecNumber>
    </submittedName>
</protein>
<proteinExistence type="predicted"/>
<keyword evidence="4" id="KW-0808">Transferase</keyword>
<keyword evidence="2" id="KW-0472">Membrane</keyword>
<feature type="transmembrane region" description="Helical" evidence="2">
    <location>
        <begin position="237"/>
        <end position="257"/>
    </location>
</feature>